<name>A0A381E5G5_9GAMM</name>
<dbReference type="NCBIfam" id="NF006830">
    <property type="entry name" value="PRK09355.1"/>
    <property type="match status" value="1"/>
</dbReference>
<proteinExistence type="inferred from homology"/>
<sequence length="265" mass="27743">MKPSQPYPAASARAHWQKLAQSVPLVHCLTNDVAKNFTANVLLAAGASPAMIEAEEECGAFTAAADSLLINIGTLHNGRLPGMRRAARTAAKNSKPWVLDPVAVGDLLTFRSDFARELLAFRPTVIRGNAAEILWLNGQAARLRGADSLSTPEEAAGAALELAQKQQCVVLVSGARDYITDGEVLWFNDGGDVRQTRVTACGCALSALVAAFCTVAPPLDAAASAAWLMKQAGSHAARAVGMGAFAVALLDALSYDAPFAEEVQS</sequence>
<comment type="pathway">
    <text evidence="3 11">Cofactor biosynthesis; thiamine diphosphate biosynthesis; 4-methyl-5-(2-phosphoethyl)-thiazole from 5-(2-hydroxyethyl)-4-methylthiazole: step 1/1.</text>
</comment>
<comment type="similarity">
    <text evidence="11">Belongs to the Thz kinase family.</text>
</comment>
<keyword evidence="4 11" id="KW-0808">Transferase</keyword>
<dbReference type="PIRSF" id="PIRSF000513">
    <property type="entry name" value="Thz_kinase"/>
    <property type="match status" value="1"/>
</dbReference>
<evidence type="ECO:0000256" key="4">
    <source>
        <dbReference type="ARBA" id="ARBA00022679"/>
    </source>
</evidence>
<dbReference type="GO" id="GO:0009229">
    <property type="term" value="P:thiamine diphosphate biosynthetic process"/>
    <property type="evidence" value="ECO:0007669"/>
    <property type="project" value="UniProtKB-UniRule"/>
</dbReference>
<keyword evidence="7 11" id="KW-0418">Kinase</keyword>
<evidence type="ECO:0000256" key="8">
    <source>
        <dbReference type="ARBA" id="ARBA00022840"/>
    </source>
</evidence>
<dbReference type="GO" id="GO:0000287">
    <property type="term" value="F:magnesium ion binding"/>
    <property type="evidence" value="ECO:0007669"/>
    <property type="project" value="UniProtKB-UniRule"/>
</dbReference>
<dbReference type="CDD" id="cd01170">
    <property type="entry name" value="THZ_kinase"/>
    <property type="match status" value="1"/>
</dbReference>
<keyword evidence="9 11" id="KW-0460">Magnesium</keyword>
<keyword evidence="5 11" id="KW-0479">Metal-binding</keyword>
<feature type="binding site" evidence="11">
    <location>
        <position position="51"/>
    </location>
    <ligand>
        <name>substrate</name>
    </ligand>
</feature>
<dbReference type="UniPathway" id="UPA00060">
    <property type="reaction ID" value="UER00139"/>
</dbReference>
<evidence type="ECO:0000256" key="2">
    <source>
        <dbReference type="ARBA" id="ARBA00001946"/>
    </source>
</evidence>
<dbReference type="GO" id="GO:0009228">
    <property type="term" value="P:thiamine biosynthetic process"/>
    <property type="evidence" value="ECO:0007669"/>
    <property type="project" value="UniProtKB-KW"/>
</dbReference>
<dbReference type="Proteomes" id="UP000254572">
    <property type="component" value="Unassembled WGS sequence"/>
</dbReference>
<dbReference type="PRINTS" id="PR01099">
    <property type="entry name" value="HYETHTZKNASE"/>
</dbReference>
<feature type="binding site" evidence="11">
    <location>
        <position position="127"/>
    </location>
    <ligand>
        <name>ATP</name>
        <dbReference type="ChEBI" id="CHEBI:30616"/>
    </ligand>
</feature>
<evidence type="ECO:0000256" key="10">
    <source>
        <dbReference type="ARBA" id="ARBA00022977"/>
    </source>
</evidence>
<evidence type="ECO:0000256" key="9">
    <source>
        <dbReference type="ARBA" id="ARBA00022842"/>
    </source>
</evidence>
<accession>A0A381E5G5</accession>
<protein>
    <recommendedName>
        <fullName evidence="11">Hydroxyethylthiazole kinase</fullName>
        <ecNumber evidence="11">2.7.1.50</ecNumber>
    </recommendedName>
    <alternativeName>
        <fullName evidence="11">4-methyl-5-beta-hydroxyethylthiazole kinase</fullName>
        <shortName evidence="11">TH kinase</shortName>
        <shortName evidence="11">Thz kinase</shortName>
    </alternativeName>
</protein>
<dbReference type="HAMAP" id="MF_00228">
    <property type="entry name" value="Thz_kinase"/>
    <property type="match status" value="1"/>
</dbReference>
<evidence type="ECO:0000256" key="5">
    <source>
        <dbReference type="ARBA" id="ARBA00022723"/>
    </source>
</evidence>
<keyword evidence="13" id="KW-1185">Reference proteome</keyword>
<dbReference type="GO" id="GO:0004417">
    <property type="term" value="F:hydroxyethylthiazole kinase activity"/>
    <property type="evidence" value="ECO:0007669"/>
    <property type="project" value="UniProtKB-UniRule"/>
</dbReference>
<keyword evidence="6 11" id="KW-0547">Nucleotide-binding</keyword>
<evidence type="ECO:0000256" key="6">
    <source>
        <dbReference type="ARBA" id="ARBA00022741"/>
    </source>
</evidence>
<dbReference type="InterPro" id="IPR000417">
    <property type="entry name" value="Hyethyz_kinase"/>
</dbReference>
<dbReference type="EMBL" id="UFUW01000001">
    <property type="protein sequence ID" value="SUX21495.1"/>
    <property type="molecule type" value="Genomic_DNA"/>
</dbReference>
<dbReference type="AlphaFoldDB" id="A0A381E5G5"/>
<dbReference type="OrthoDB" id="8909021at2"/>
<evidence type="ECO:0000256" key="3">
    <source>
        <dbReference type="ARBA" id="ARBA00004868"/>
    </source>
</evidence>
<keyword evidence="8 11" id="KW-0067">ATP-binding</keyword>
<comment type="cofactor">
    <cofactor evidence="2 11">
        <name>Mg(2+)</name>
        <dbReference type="ChEBI" id="CHEBI:18420"/>
    </cofactor>
</comment>
<dbReference type="Gene3D" id="3.40.1190.20">
    <property type="match status" value="1"/>
</dbReference>
<feature type="binding site" evidence="11">
    <location>
        <position position="200"/>
    </location>
    <ligand>
        <name>substrate</name>
    </ligand>
</feature>
<feature type="binding site" evidence="11">
    <location>
        <position position="173"/>
    </location>
    <ligand>
        <name>ATP</name>
        <dbReference type="ChEBI" id="CHEBI:30616"/>
    </ligand>
</feature>
<comment type="function">
    <text evidence="11">Catalyzes the phosphorylation of the hydroxyl group of 4-methyl-5-beta-hydroxyethylthiazole (THZ).</text>
</comment>
<evidence type="ECO:0000256" key="11">
    <source>
        <dbReference type="HAMAP-Rule" id="MF_00228"/>
    </source>
</evidence>
<dbReference type="EC" id="2.7.1.50" evidence="11"/>
<reference evidence="12 13" key="1">
    <citation type="submission" date="2018-06" db="EMBL/GenBank/DDBJ databases">
        <authorList>
            <consortium name="Pathogen Informatics"/>
            <person name="Doyle S."/>
        </authorList>
    </citation>
    <scope>NUCLEOTIDE SEQUENCE [LARGE SCALE GENOMIC DNA]</scope>
    <source>
        <strain evidence="12 13">NCTC13294</strain>
    </source>
</reference>
<gene>
    <name evidence="11 12" type="primary">thiM</name>
    <name evidence="12" type="ORF">NCTC13294_01019</name>
</gene>
<evidence type="ECO:0000313" key="13">
    <source>
        <dbReference type="Proteomes" id="UP000254572"/>
    </source>
</evidence>
<dbReference type="GO" id="GO:0005524">
    <property type="term" value="F:ATP binding"/>
    <property type="evidence" value="ECO:0007669"/>
    <property type="project" value="UniProtKB-UniRule"/>
</dbReference>
<keyword evidence="10 11" id="KW-0784">Thiamine biosynthesis</keyword>
<dbReference type="SUPFAM" id="SSF53613">
    <property type="entry name" value="Ribokinase-like"/>
    <property type="match status" value="1"/>
</dbReference>
<organism evidence="12 13">
    <name type="scientific">Cardiobacterium valvarum</name>
    <dbReference type="NCBI Taxonomy" id="194702"/>
    <lineage>
        <taxon>Bacteria</taxon>
        <taxon>Pseudomonadati</taxon>
        <taxon>Pseudomonadota</taxon>
        <taxon>Gammaproteobacteria</taxon>
        <taxon>Cardiobacteriales</taxon>
        <taxon>Cardiobacteriaceae</taxon>
        <taxon>Cardiobacterium</taxon>
    </lineage>
</organism>
<evidence type="ECO:0000256" key="7">
    <source>
        <dbReference type="ARBA" id="ARBA00022777"/>
    </source>
</evidence>
<evidence type="ECO:0000256" key="1">
    <source>
        <dbReference type="ARBA" id="ARBA00001771"/>
    </source>
</evidence>
<comment type="catalytic activity">
    <reaction evidence="1 11">
        <text>5-(2-hydroxyethyl)-4-methylthiazole + ATP = 4-methyl-5-(2-phosphooxyethyl)-thiazole + ADP + H(+)</text>
        <dbReference type="Rhea" id="RHEA:24212"/>
        <dbReference type="ChEBI" id="CHEBI:15378"/>
        <dbReference type="ChEBI" id="CHEBI:17957"/>
        <dbReference type="ChEBI" id="CHEBI:30616"/>
        <dbReference type="ChEBI" id="CHEBI:58296"/>
        <dbReference type="ChEBI" id="CHEBI:456216"/>
        <dbReference type="EC" id="2.7.1.50"/>
    </reaction>
</comment>
<dbReference type="InterPro" id="IPR029056">
    <property type="entry name" value="Ribokinase-like"/>
</dbReference>
<evidence type="ECO:0000313" key="12">
    <source>
        <dbReference type="EMBL" id="SUX21495.1"/>
    </source>
</evidence>
<dbReference type="Pfam" id="PF02110">
    <property type="entry name" value="HK"/>
    <property type="match status" value="1"/>
</dbReference>
<dbReference type="RefSeq" id="WP_115611347.1">
    <property type="nucleotide sequence ID" value="NZ_JBHLZC010000001.1"/>
</dbReference>